<feature type="binding site" evidence="9">
    <location>
        <position position="54"/>
    </location>
    <ligand>
        <name>Mg(2+)</name>
        <dbReference type="ChEBI" id="CHEBI:18420"/>
    </ligand>
</feature>
<dbReference type="PIRSF" id="PIRSF006755">
    <property type="entry name" value="DTB_synth"/>
    <property type="match status" value="1"/>
</dbReference>
<dbReference type="EMBL" id="SLUL01000001">
    <property type="protein sequence ID" value="TCL53142.1"/>
    <property type="molecule type" value="Genomic_DNA"/>
</dbReference>
<dbReference type="AlphaFoldDB" id="A0A4V2QAP2"/>
<dbReference type="GO" id="GO:0005829">
    <property type="term" value="C:cytosol"/>
    <property type="evidence" value="ECO:0007669"/>
    <property type="project" value="TreeGrafter"/>
</dbReference>
<comment type="function">
    <text evidence="9">Catalyzes a mechanistically unusual reaction, the ATP-dependent insertion of CO2 between the N7 and N8 nitrogen atoms of 7,8-diaminopelargonic acid (DAPA, also called 7,8-diammoniononanoate) to form a ureido ring.</text>
</comment>
<comment type="caution">
    <text evidence="10">The sequence shown here is derived from an EMBL/GenBank/DDBJ whole genome shotgun (WGS) entry which is preliminary data.</text>
</comment>
<evidence type="ECO:0000256" key="3">
    <source>
        <dbReference type="ARBA" id="ARBA00022723"/>
    </source>
</evidence>
<keyword evidence="2 9" id="KW-0436">Ligase</keyword>
<feature type="binding site" evidence="9">
    <location>
        <begin position="113"/>
        <end position="116"/>
    </location>
    <ligand>
        <name>ATP</name>
        <dbReference type="ChEBI" id="CHEBI:30616"/>
    </ligand>
</feature>
<dbReference type="EC" id="6.3.3.3" evidence="9"/>
<dbReference type="Proteomes" id="UP000295658">
    <property type="component" value="Unassembled WGS sequence"/>
</dbReference>
<keyword evidence="3 9" id="KW-0479">Metal-binding</keyword>
<dbReference type="InterPro" id="IPR004472">
    <property type="entry name" value="DTB_synth_BioD"/>
</dbReference>
<comment type="subcellular location">
    <subcellularLocation>
        <location evidence="9">Cytoplasm</location>
    </subcellularLocation>
</comment>
<feature type="binding site" evidence="9">
    <location>
        <position position="41"/>
    </location>
    <ligand>
        <name>substrate</name>
    </ligand>
</feature>
<comment type="similarity">
    <text evidence="9">Belongs to the dethiobiotin synthetase family.</text>
</comment>
<comment type="catalytic activity">
    <reaction evidence="8">
        <text>(7R,8S)-8-amino-7-(carboxyamino)nonanoate + ATP = (4R,5S)-dethiobiotin + ADP + phosphate + H(+)</text>
        <dbReference type="Rhea" id="RHEA:63684"/>
        <dbReference type="ChEBI" id="CHEBI:15378"/>
        <dbReference type="ChEBI" id="CHEBI:30616"/>
        <dbReference type="ChEBI" id="CHEBI:43474"/>
        <dbReference type="ChEBI" id="CHEBI:149470"/>
        <dbReference type="ChEBI" id="CHEBI:149473"/>
        <dbReference type="ChEBI" id="CHEBI:456216"/>
    </reaction>
</comment>
<keyword evidence="6 9" id="KW-0067">ATP-binding</keyword>
<organism evidence="10 11">
    <name type="scientific">Thermolongibacillus altinsuensis</name>
    <dbReference type="NCBI Taxonomy" id="575256"/>
    <lineage>
        <taxon>Bacteria</taxon>
        <taxon>Bacillati</taxon>
        <taxon>Bacillota</taxon>
        <taxon>Bacilli</taxon>
        <taxon>Bacillales</taxon>
        <taxon>Anoxybacillaceae</taxon>
        <taxon>Thermolongibacillus</taxon>
    </lineage>
</organism>
<dbReference type="FunFam" id="3.40.50.300:FF:000292">
    <property type="entry name" value="ATP-dependent dethiobiotin synthetase BioD"/>
    <property type="match status" value="1"/>
</dbReference>
<evidence type="ECO:0000256" key="1">
    <source>
        <dbReference type="ARBA" id="ARBA00022490"/>
    </source>
</evidence>
<dbReference type="PANTHER" id="PTHR43210">
    <property type="entry name" value="DETHIOBIOTIN SYNTHETASE"/>
    <property type="match status" value="1"/>
</dbReference>
<dbReference type="GO" id="GO:0000287">
    <property type="term" value="F:magnesium ion binding"/>
    <property type="evidence" value="ECO:0007669"/>
    <property type="project" value="UniProtKB-UniRule"/>
</dbReference>
<name>A0A4V2QAP2_9BACL</name>
<dbReference type="UniPathway" id="UPA00078">
    <property type="reaction ID" value="UER00161"/>
</dbReference>
<feature type="binding site" evidence="9">
    <location>
        <position position="16"/>
    </location>
    <ligand>
        <name>Mg(2+)</name>
        <dbReference type="ChEBI" id="CHEBI:18420"/>
    </ligand>
</feature>
<comment type="catalytic activity">
    <reaction evidence="9">
        <text>(7R,8S)-7,8-diammoniononanoate + CO2 + ATP = (4R,5S)-dethiobiotin + ADP + phosphate + 3 H(+)</text>
        <dbReference type="Rhea" id="RHEA:15805"/>
        <dbReference type="ChEBI" id="CHEBI:15378"/>
        <dbReference type="ChEBI" id="CHEBI:16526"/>
        <dbReference type="ChEBI" id="CHEBI:30616"/>
        <dbReference type="ChEBI" id="CHEBI:43474"/>
        <dbReference type="ChEBI" id="CHEBI:149469"/>
        <dbReference type="ChEBI" id="CHEBI:149473"/>
        <dbReference type="ChEBI" id="CHEBI:456216"/>
        <dbReference type="EC" id="6.3.3.3"/>
    </reaction>
</comment>
<evidence type="ECO:0000256" key="9">
    <source>
        <dbReference type="HAMAP-Rule" id="MF_00336"/>
    </source>
</evidence>
<accession>A0A4V2QAP2</accession>
<evidence type="ECO:0000256" key="4">
    <source>
        <dbReference type="ARBA" id="ARBA00022741"/>
    </source>
</evidence>
<comment type="subunit">
    <text evidence="9">Homodimer.</text>
</comment>
<evidence type="ECO:0000256" key="2">
    <source>
        <dbReference type="ARBA" id="ARBA00022598"/>
    </source>
</evidence>
<dbReference type="SUPFAM" id="SSF52540">
    <property type="entry name" value="P-loop containing nucleoside triphosphate hydrolases"/>
    <property type="match status" value="1"/>
</dbReference>
<dbReference type="CDD" id="cd03109">
    <property type="entry name" value="DTBS"/>
    <property type="match status" value="1"/>
</dbReference>
<dbReference type="PANTHER" id="PTHR43210:SF2">
    <property type="entry name" value="ATP-DEPENDENT DETHIOBIOTIN SYNTHETASE BIOD 2"/>
    <property type="match status" value="1"/>
</dbReference>
<keyword evidence="4 9" id="KW-0547">Nucleotide-binding</keyword>
<dbReference type="OrthoDB" id="9802097at2"/>
<reference evidence="10 11" key="1">
    <citation type="submission" date="2019-03" db="EMBL/GenBank/DDBJ databases">
        <title>Genomic Encyclopedia of Type Strains, Phase IV (KMG-IV): sequencing the most valuable type-strain genomes for metagenomic binning, comparative biology and taxonomic classification.</title>
        <authorList>
            <person name="Goeker M."/>
        </authorList>
    </citation>
    <scope>NUCLEOTIDE SEQUENCE [LARGE SCALE GENOMIC DNA]</scope>
    <source>
        <strain evidence="10 11">DSM 24979</strain>
    </source>
</reference>
<dbReference type="GO" id="GO:0004141">
    <property type="term" value="F:dethiobiotin synthase activity"/>
    <property type="evidence" value="ECO:0007669"/>
    <property type="project" value="UniProtKB-UniRule"/>
</dbReference>
<comment type="pathway">
    <text evidence="9">Cofactor biosynthesis; biotin biosynthesis; biotin from 7,8-diaminononanoate: step 1/2.</text>
</comment>
<dbReference type="GO" id="GO:0005524">
    <property type="term" value="F:ATP binding"/>
    <property type="evidence" value="ECO:0007669"/>
    <property type="project" value="UniProtKB-UniRule"/>
</dbReference>
<comment type="cofactor">
    <cofactor evidence="9">
        <name>Mg(2+)</name>
        <dbReference type="ChEBI" id="CHEBI:18420"/>
    </cofactor>
</comment>
<evidence type="ECO:0000313" key="10">
    <source>
        <dbReference type="EMBL" id="TCL53142.1"/>
    </source>
</evidence>
<proteinExistence type="inferred from homology"/>
<dbReference type="RefSeq" id="WP_132947051.1">
    <property type="nucleotide sequence ID" value="NZ_SLUL01000001.1"/>
</dbReference>
<comment type="caution">
    <text evidence="9">Lacks conserved residue(s) required for the propagation of feature annotation.</text>
</comment>
<feature type="binding site" evidence="9">
    <location>
        <position position="54"/>
    </location>
    <ligand>
        <name>ATP</name>
        <dbReference type="ChEBI" id="CHEBI:30616"/>
    </ligand>
</feature>
<dbReference type="Gene3D" id="3.40.50.300">
    <property type="entry name" value="P-loop containing nucleotide triphosphate hydrolases"/>
    <property type="match status" value="1"/>
</dbReference>
<dbReference type="Pfam" id="PF13500">
    <property type="entry name" value="AAA_26"/>
    <property type="match status" value="1"/>
</dbReference>
<dbReference type="GO" id="GO:0009102">
    <property type="term" value="P:biotin biosynthetic process"/>
    <property type="evidence" value="ECO:0007669"/>
    <property type="project" value="UniProtKB-UniRule"/>
</dbReference>
<sequence length="224" mass="24788">MKGFFITGTDTDVGKTIVTTLLLHTLQQNGVSSIAYKPVQSGAEWKDEKWVAPDVEMYRRVAHVNEEECCTYLLKTPCSPHLAAKLDGVTIDPKEIVSHVRLLQETYECVLVEGAGGIAVPLVDDAYMIADLAADLQLPVIIVARTGVGTINHTVLTIEYAKKRGLSLAGIVMNGFSEPPTDVEMDNVRMIEKMTGIPVIGMIPYMNPIRFDEVNGIWKGEWWR</sequence>
<dbReference type="HAMAP" id="MF_00336">
    <property type="entry name" value="BioD"/>
    <property type="match status" value="1"/>
</dbReference>
<evidence type="ECO:0000256" key="8">
    <source>
        <dbReference type="ARBA" id="ARBA00047386"/>
    </source>
</evidence>
<feature type="active site" evidence="9">
    <location>
        <position position="37"/>
    </location>
</feature>
<evidence type="ECO:0000256" key="5">
    <source>
        <dbReference type="ARBA" id="ARBA00022756"/>
    </source>
</evidence>
<protein>
    <recommendedName>
        <fullName evidence="9">ATP-dependent dethiobiotin synthetase BioD</fullName>
        <ecNumber evidence="9">6.3.3.3</ecNumber>
    </recommendedName>
    <alternativeName>
        <fullName evidence="9">DTB synthetase</fullName>
        <shortName evidence="9">DTBS</shortName>
    </alternativeName>
    <alternativeName>
        <fullName evidence="9">Dethiobiotin synthase</fullName>
    </alternativeName>
</protein>
<evidence type="ECO:0000256" key="6">
    <source>
        <dbReference type="ARBA" id="ARBA00022840"/>
    </source>
</evidence>
<evidence type="ECO:0000256" key="7">
    <source>
        <dbReference type="ARBA" id="ARBA00022842"/>
    </source>
</evidence>
<dbReference type="GO" id="GO:0042803">
    <property type="term" value="F:protein homodimerization activity"/>
    <property type="evidence" value="ECO:0007669"/>
    <property type="project" value="UniProtKB-ARBA"/>
</dbReference>
<feature type="binding site" evidence="9">
    <location>
        <position position="113"/>
    </location>
    <ligand>
        <name>Mg(2+)</name>
        <dbReference type="ChEBI" id="CHEBI:18420"/>
    </ligand>
</feature>
<evidence type="ECO:0000313" key="11">
    <source>
        <dbReference type="Proteomes" id="UP000295658"/>
    </source>
</evidence>
<feature type="binding site" evidence="9">
    <location>
        <begin position="12"/>
        <end position="17"/>
    </location>
    <ligand>
        <name>ATP</name>
        <dbReference type="ChEBI" id="CHEBI:30616"/>
    </ligand>
</feature>
<keyword evidence="11" id="KW-1185">Reference proteome</keyword>
<dbReference type="NCBIfam" id="TIGR00347">
    <property type="entry name" value="bioD"/>
    <property type="match status" value="1"/>
</dbReference>
<keyword evidence="5 9" id="KW-0093">Biotin biosynthesis</keyword>
<dbReference type="InterPro" id="IPR027417">
    <property type="entry name" value="P-loop_NTPase"/>
</dbReference>
<keyword evidence="7 9" id="KW-0460">Magnesium</keyword>
<gene>
    <name evidence="9" type="primary">bioD</name>
    <name evidence="10" type="ORF">EDD69_101149</name>
</gene>
<keyword evidence="1 9" id="KW-0963">Cytoplasm</keyword>